<keyword evidence="3" id="KW-1185">Reference proteome</keyword>
<dbReference type="InterPro" id="IPR003615">
    <property type="entry name" value="HNH_nuc"/>
</dbReference>
<dbReference type="Proteomes" id="UP001157138">
    <property type="component" value="Unassembled WGS sequence"/>
</dbReference>
<accession>A0ABQ6F091</accession>
<evidence type="ECO:0000259" key="1">
    <source>
        <dbReference type="Pfam" id="PF13392"/>
    </source>
</evidence>
<protein>
    <recommendedName>
        <fullName evidence="1">HNH nuclease domain-containing protein</fullName>
    </recommendedName>
</protein>
<name>A0ABQ6F091_9VIBR</name>
<organism evidence="2 3">
    <name type="scientific">Vibrio zhanjiangensis</name>
    <dbReference type="NCBI Taxonomy" id="1046128"/>
    <lineage>
        <taxon>Bacteria</taxon>
        <taxon>Pseudomonadati</taxon>
        <taxon>Pseudomonadota</taxon>
        <taxon>Gammaproteobacteria</taxon>
        <taxon>Vibrionales</taxon>
        <taxon>Vibrionaceae</taxon>
        <taxon>Vibrio</taxon>
    </lineage>
</organism>
<sequence>MPKGVCHQYTEEQKSFLKANYLLPRKELTALFNSKFGLEQSQPAISAYCKRHGWLTGRTGCFEKGELPWNTGTKGVCKPNSGSFKSGQVPHNKKTLEHERICTKDGYILINVAERNPHTGADTRYRPKHYVLWEKENGRVPKGMILRFIDGNKLNCQLSNLECVSQSVNLRMNQNRVNELPNELMETGRLLSKLEVAAFEAGNRNNQA</sequence>
<dbReference type="RefSeq" id="WP_284192777.1">
    <property type="nucleotide sequence ID" value="NZ_BSPW01000059.1"/>
</dbReference>
<dbReference type="EMBL" id="BSPW01000059">
    <property type="protein sequence ID" value="GLT18907.1"/>
    <property type="molecule type" value="Genomic_DNA"/>
</dbReference>
<reference evidence="3" key="1">
    <citation type="journal article" date="2019" name="Int. J. Syst. Evol. Microbiol.">
        <title>The Global Catalogue of Microorganisms (GCM) 10K type strain sequencing project: providing services to taxonomists for standard genome sequencing and annotation.</title>
        <authorList>
            <consortium name="The Broad Institute Genomics Platform"/>
            <consortium name="The Broad Institute Genome Sequencing Center for Infectious Disease"/>
            <person name="Wu L."/>
            <person name="Ma J."/>
        </authorList>
    </citation>
    <scope>NUCLEOTIDE SEQUENCE [LARGE SCALE GENOMIC DNA]</scope>
    <source>
        <strain evidence="3">NBRC 108723</strain>
    </source>
</reference>
<evidence type="ECO:0000313" key="3">
    <source>
        <dbReference type="Proteomes" id="UP001157138"/>
    </source>
</evidence>
<dbReference type="SUPFAM" id="SSF54060">
    <property type="entry name" value="His-Me finger endonucleases"/>
    <property type="match status" value="1"/>
</dbReference>
<dbReference type="InterPro" id="IPR044925">
    <property type="entry name" value="His-Me_finger_sf"/>
</dbReference>
<proteinExistence type="predicted"/>
<gene>
    <name evidence="2" type="ORF">GCM10007938_26890</name>
</gene>
<comment type="caution">
    <text evidence="2">The sequence shown here is derived from an EMBL/GenBank/DDBJ whole genome shotgun (WGS) entry which is preliminary data.</text>
</comment>
<dbReference type="Pfam" id="PF13392">
    <property type="entry name" value="HNH_3"/>
    <property type="match status" value="1"/>
</dbReference>
<evidence type="ECO:0000313" key="2">
    <source>
        <dbReference type="EMBL" id="GLT18907.1"/>
    </source>
</evidence>
<feature type="domain" description="HNH nuclease" evidence="1">
    <location>
        <begin position="127"/>
        <end position="171"/>
    </location>
</feature>
<dbReference type="Gene3D" id="3.90.75.20">
    <property type="match status" value="1"/>
</dbReference>